<organism evidence="1 2">
    <name type="scientific">Sandaracinomonas limnophila</name>
    <dbReference type="NCBI Taxonomy" id="1862386"/>
    <lineage>
        <taxon>Bacteria</taxon>
        <taxon>Pseudomonadati</taxon>
        <taxon>Bacteroidota</taxon>
        <taxon>Cytophagia</taxon>
        <taxon>Cytophagales</taxon>
        <taxon>Flectobacillaceae</taxon>
        <taxon>Sandaracinomonas</taxon>
    </lineage>
</organism>
<dbReference type="RefSeq" id="WP_127802545.1">
    <property type="nucleotide sequence ID" value="NZ_SACY01000001.1"/>
</dbReference>
<dbReference type="InterPro" id="IPR021958">
    <property type="entry name" value="DUF3575"/>
</dbReference>
<name>A0A437PXK2_9BACT</name>
<accession>A0A437PXK2</accession>
<reference evidence="1 2" key="1">
    <citation type="submission" date="2019-01" db="EMBL/GenBank/DDBJ databases">
        <authorList>
            <person name="Chen W.-M."/>
        </authorList>
    </citation>
    <scope>NUCLEOTIDE SEQUENCE [LARGE SCALE GENOMIC DNA]</scope>
    <source>
        <strain evidence="1 2">FSY-15</strain>
    </source>
</reference>
<dbReference type="Pfam" id="PF12099">
    <property type="entry name" value="DUF3575"/>
    <property type="match status" value="1"/>
</dbReference>
<comment type="caution">
    <text evidence="1">The sequence shown here is derived from an EMBL/GenBank/DDBJ whole genome shotgun (WGS) entry which is preliminary data.</text>
</comment>
<dbReference type="Proteomes" id="UP000282832">
    <property type="component" value="Unassembled WGS sequence"/>
</dbReference>
<gene>
    <name evidence="1" type="ORF">EOJ36_03070</name>
</gene>
<dbReference type="EMBL" id="SACY01000001">
    <property type="protein sequence ID" value="RVU26994.1"/>
    <property type="molecule type" value="Genomic_DNA"/>
</dbReference>
<protein>
    <submittedName>
        <fullName evidence="1">DUF3575 domain-containing protein</fullName>
    </submittedName>
</protein>
<dbReference type="OrthoDB" id="1118958at2"/>
<evidence type="ECO:0000313" key="1">
    <source>
        <dbReference type="EMBL" id="RVU26994.1"/>
    </source>
</evidence>
<sequence>MKNTFLLLLFSTSLWAQKNAIKVNLSSLLLKNYSVSYEHYLSKHSTLLLNARIMPNGQIPFASQLQNMKGNSTNGPDFNQFNLGNTAFTAEFRYYLGKKPQNGFYFAPYIRKAQYDFSVPLNLDLEDPNTKITQSIKANFSGNYAAISGGLLLGVQKHLSKTFILDIWIVGGQVGNATANVLATLNPYLNTIYQRELSNQLEQASNDSPVPFTYTVSQDKVNISANSLAPGLRGLGFNLGFQF</sequence>
<keyword evidence="2" id="KW-1185">Reference proteome</keyword>
<evidence type="ECO:0000313" key="2">
    <source>
        <dbReference type="Proteomes" id="UP000282832"/>
    </source>
</evidence>
<proteinExistence type="predicted"/>
<dbReference type="AlphaFoldDB" id="A0A437PXK2"/>